<dbReference type="AlphaFoldDB" id="A0A388KCN5"/>
<dbReference type="OrthoDB" id="10355115at2759"/>
<protein>
    <submittedName>
        <fullName evidence="1">Uncharacterized protein</fullName>
    </submittedName>
</protein>
<organism evidence="1 2">
    <name type="scientific">Chara braunii</name>
    <name type="common">Braun's stonewort</name>
    <dbReference type="NCBI Taxonomy" id="69332"/>
    <lineage>
        <taxon>Eukaryota</taxon>
        <taxon>Viridiplantae</taxon>
        <taxon>Streptophyta</taxon>
        <taxon>Charophyceae</taxon>
        <taxon>Charales</taxon>
        <taxon>Characeae</taxon>
        <taxon>Chara</taxon>
    </lineage>
</organism>
<dbReference type="Gramene" id="GBG67791">
    <property type="protein sequence ID" value="GBG67791"/>
    <property type="gene ID" value="CBR_g915"/>
</dbReference>
<dbReference type="EMBL" id="BFEA01000092">
    <property type="protein sequence ID" value="GBG67791.1"/>
    <property type="molecule type" value="Genomic_DNA"/>
</dbReference>
<keyword evidence="2" id="KW-1185">Reference proteome</keyword>
<gene>
    <name evidence="1" type="ORF">CBR_g915</name>
</gene>
<name>A0A388KCN5_CHABU</name>
<reference evidence="1 2" key="1">
    <citation type="journal article" date="2018" name="Cell">
        <title>The Chara Genome: Secondary Complexity and Implications for Plant Terrestrialization.</title>
        <authorList>
            <person name="Nishiyama T."/>
            <person name="Sakayama H."/>
            <person name="Vries J.D."/>
            <person name="Buschmann H."/>
            <person name="Saint-Marcoux D."/>
            <person name="Ullrich K.K."/>
            <person name="Haas F.B."/>
            <person name="Vanderstraeten L."/>
            <person name="Becker D."/>
            <person name="Lang D."/>
            <person name="Vosolsobe S."/>
            <person name="Rombauts S."/>
            <person name="Wilhelmsson P.K.I."/>
            <person name="Janitza P."/>
            <person name="Kern R."/>
            <person name="Heyl A."/>
            <person name="Rumpler F."/>
            <person name="Villalobos L.I.A.C."/>
            <person name="Clay J.M."/>
            <person name="Skokan R."/>
            <person name="Toyoda A."/>
            <person name="Suzuki Y."/>
            <person name="Kagoshima H."/>
            <person name="Schijlen E."/>
            <person name="Tajeshwar N."/>
            <person name="Catarino B."/>
            <person name="Hetherington A.J."/>
            <person name="Saltykova A."/>
            <person name="Bonnot C."/>
            <person name="Breuninger H."/>
            <person name="Symeonidi A."/>
            <person name="Radhakrishnan G.V."/>
            <person name="Van Nieuwerburgh F."/>
            <person name="Deforce D."/>
            <person name="Chang C."/>
            <person name="Karol K.G."/>
            <person name="Hedrich R."/>
            <person name="Ulvskov P."/>
            <person name="Glockner G."/>
            <person name="Delwiche C.F."/>
            <person name="Petrasek J."/>
            <person name="Van de Peer Y."/>
            <person name="Friml J."/>
            <person name="Beilby M."/>
            <person name="Dolan L."/>
            <person name="Kohara Y."/>
            <person name="Sugano S."/>
            <person name="Fujiyama A."/>
            <person name="Delaux P.-M."/>
            <person name="Quint M."/>
            <person name="TheiBen G."/>
            <person name="Hagemann M."/>
            <person name="Harholt J."/>
            <person name="Dunand C."/>
            <person name="Zachgo S."/>
            <person name="Langdale J."/>
            <person name="Maumus F."/>
            <person name="Straeten D.V.D."/>
            <person name="Gould S.B."/>
            <person name="Rensing S.A."/>
        </authorList>
    </citation>
    <scope>NUCLEOTIDE SEQUENCE [LARGE SCALE GENOMIC DNA]</scope>
    <source>
        <strain evidence="1 2">S276</strain>
    </source>
</reference>
<dbReference type="Proteomes" id="UP000265515">
    <property type="component" value="Unassembled WGS sequence"/>
</dbReference>
<proteinExistence type="predicted"/>
<comment type="caution">
    <text evidence="1">The sequence shown here is derived from an EMBL/GenBank/DDBJ whole genome shotgun (WGS) entry which is preliminary data.</text>
</comment>
<sequence>MRNAGGRMNAELAQEDTVWSPNMLIPTIHTGVGDDQPSMGRMTTSGFHLGLKGSEFEADQDATTATTANTMSTPATTRSRTRNDVEAMSGGGGNSSGGGLGVSGVMHHPGTPVAVISGGSGGCGGGGGGCGASGSCVGGGGCTLSDGGMGTTSVSGRGGVPMGVGCLGMHDGLGSVGGVTGGGGGSGMKCKKAADGLSKGHSVILYSRGHEVARGKIISCERNGQCKVKLRTWNGDGLTLTADGKPLREVGPGGEILWLRGDVRRDPHRPMTDGSSSIG</sequence>
<evidence type="ECO:0000313" key="2">
    <source>
        <dbReference type="Proteomes" id="UP000265515"/>
    </source>
</evidence>
<evidence type="ECO:0000313" key="1">
    <source>
        <dbReference type="EMBL" id="GBG67791.1"/>
    </source>
</evidence>
<accession>A0A388KCN5</accession>